<dbReference type="SUPFAM" id="SSF56553">
    <property type="entry name" value="Insert subdomain of RNA polymerase alpha subunit"/>
    <property type="match status" value="1"/>
</dbReference>
<proteinExistence type="inferred from homology"/>
<keyword evidence="5 8" id="KW-0548">Nucleotidyltransferase</keyword>
<dbReference type="InterPro" id="IPR011773">
    <property type="entry name" value="DNA-dir_RpoA"/>
</dbReference>
<evidence type="ECO:0000256" key="7">
    <source>
        <dbReference type="ARBA" id="ARBA00048552"/>
    </source>
</evidence>
<dbReference type="GO" id="GO:0006351">
    <property type="term" value="P:DNA-templated transcription"/>
    <property type="evidence" value="ECO:0007669"/>
    <property type="project" value="UniProtKB-UniRule"/>
</dbReference>
<dbReference type="GO" id="GO:0046983">
    <property type="term" value="F:protein dimerization activity"/>
    <property type="evidence" value="ECO:0007669"/>
    <property type="project" value="InterPro"/>
</dbReference>
<dbReference type="SUPFAM" id="SSF55257">
    <property type="entry name" value="RBP11-like subunits of RNA polymerase"/>
    <property type="match status" value="1"/>
</dbReference>
<dbReference type="SUPFAM" id="SSF47789">
    <property type="entry name" value="C-terminal domain of RNA polymerase alpha subunit"/>
    <property type="match status" value="1"/>
</dbReference>
<dbReference type="GeneID" id="22159276"/>
<dbReference type="AlphaFoldDB" id="A0A097KLL9"/>
<dbReference type="Gene3D" id="2.170.120.12">
    <property type="entry name" value="DNA-directed RNA polymerase, insert domain"/>
    <property type="match status" value="1"/>
</dbReference>
<comment type="catalytic activity">
    <reaction evidence="7 8">
        <text>RNA(n) + a ribonucleoside 5'-triphosphate = RNA(n+1) + diphosphate</text>
        <dbReference type="Rhea" id="RHEA:21248"/>
        <dbReference type="Rhea" id="RHEA-COMP:14527"/>
        <dbReference type="Rhea" id="RHEA-COMP:17342"/>
        <dbReference type="ChEBI" id="CHEBI:33019"/>
        <dbReference type="ChEBI" id="CHEBI:61557"/>
        <dbReference type="ChEBI" id="CHEBI:140395"/>
        <dbReference type="EC" id="2.7.7.6"/>
    </reaction>
</comment>
<dbReference type="GO" id="GO:0000428">
    <property type="term" value="C:DNA-directed RNA polymerase complex"/>
    <property type="evidence" value="ECO:0007669"/>
    <property type="project" value="UniProtKB-KW"/>
</dbReference>
<organism evidence="10">
    <name type="scientific">Parietochloris pseudoalveolaris</name>
    <dbReference type="NCBI Taxonomy" id="3102"/>
    <lineage>
        <taxon>Eukaryota</taxon>
        <taxon>Viridiplantae</taxon>
        <taxon>Chlorophyta</taxon>
        <taxon>core chlorophytes</taxon>
        <taxon>Trebouxiophyceae</taxon>
        <taxon>Trebouxiales</taxon>
        <taxon>Trebouxiaceae</taxon>
        <taxon>Parietochloris</taxon>
    </lineage>
</organism>
<keyword evidence="6 8" id="KW-0804">Transcription</keyword>
<feature type="region of interest" description="Alpha N-terminal domain (alpha-NTD)" evidence="8">
    <location>
        <begin position="1"/>
        <end position="310"/>
    </location>
</feature>
<dbReference type="Pfam" id="PF03118">
    <property type="entry name" value="RNA_pol_A_CTD"/>
    <property type="match status" value="1"/>
</dbReference>
<gene>
    <name evidence="8 10" type="primary">rpoA</name>
</gene>
<dbReference type="HAMAP" id="MF_00059">
    <property type="entry name" value="RNApol_bact_RpoA"/>
    <property type="match status" value="1"/>
</dbReference>
<name>A0A097KLL9_9CHLO</name>
<dbReference type="Pfam" id="PF01193">
    <property type="entry name" value="RNA_pol_L"/>
    <property type="match status" value="1"/>
</dbReference>
<dbReference type="Gene3D" id="1.10.150.20">
    <property type="entry name" value="5' to 3' exonuclease, C-terminal subdomain"/>
    <property type="match status" value="1"/>
</dbReference>
<dbReference type="InterPro" id="IPR036603">
    <property type="entry name" value="RBP11-like"/>
</dbReference>
<dbReference type="GO" id="GO:0003899">
    <property type="term" value="F:DNA-directed RNA polymerase activity"/>
    <property type="evidence" value="ECO:0007669"/>
    <property type="project" value="UniProtKB-UniRule"/>
</dbReference>
<dbReference type="InterPro" id="IPR011262">
    <property type="entry name" value="DNA-dir_RNA_pol_insert"/>
</dbReference>
<evidence type="ECO:0000256" key="5">
    <source>
        <dbReference type="ARBA" id="ARBA00022695"/>
    </source>
</evidence>
<evidence type="ECO:0000256" key="3">
    <source>
        <dbReference type="ARBA" id="ARBA00022478"/>
    </source>
</evidence>
<comment type="subunit">
    <text evidence="8">In plastids the minimal PEP RNA polymerase catalytic core is composed of four subunits: alpha, beta, beta', and beta''. When a (nuclear-encoded) sigma factor is associated with the core the holoenzyme is formed, which can initiate transcription.</text>
</comment>
<dbReference type="Gene3D" id="3.30.1360.10">
    <property type="entry name" value="RNA polymerase, RBP11-like subunit"/>
    <property type="match status" value="1"/>
</dbReference>
<feature type="domain" description="DNA-directed RNA polymerase RpoA/D/Rpb3-type" evidence="9">
    <location>
        <begin position="20"/>
        <end position="289"/>
    </location>
</feature>
<geneLocation type="chloroplast" evidence="10"/>
<keyword evidence="10" id="KW-0150">Chloroplast</keyword>
<dbReference type="GO" id="GO:0009507">
    <property type="term" value="C:chloroplast"/>
    <property type="evidence" value="ECO:0007669"/>
    <property type="project" value="UniProtKB-SubCell"/>
</dbReference>
<dbReference type="EMBL" id="KM462869">
    <property type="protein sequence ID" value="AIT94060.1"/>
    <property type="molecule type" value="Genomic_DNA"/>
</dbReference>
<evidence type="ECO:0000256" key="2">
    <source>
        <dbReference type="ARBA" id="ARBA00007123"/>
    </source>
</evidence>
<evidence type="ECO:0000256" key="6">
    <source>
        <dbReference type="ARBA" id="ARBA00023163"/>
    </source>
</evidence>
<comment type="subcellular location">
    <subcellularLocation>
        <location evidence="8">Plastid</location>
        <location evidence="8">Chloroplast</location>
    </subcellularLocation>
</comment>
<evidence type="ECO:0000256" key="8">
    <source>
        <dbReference type="HAMAP-Rule" id="MF_00059"/>
    </source>
</evidence>
<dbReference type="InterPro" id="IPR036643">
    <property type="entry name" value="RNApol_insert_sf"/>
</dbReference>
<evidence type="ECO:0000256" key="4">
    <source>
        <dbReference type="ARBA" id="ARBA00022679"/>
    </source>
</evidence>
<protein>
    <recommendedName>
        <fullName evidence="8">DNA-directed RNA polymerase subunit alpha</fullName>
        <shortName evidence="8">PEP</shortName>
        <ecNumber evidence="8">2.7.7.6</ecNumber>
    </recommendedName>
    <alternativeName>
        <fullName evidence="8">Plastid-encoded RNA polymerase subunit alpha</fullName>
        <shortName evidence="8">RNA polymerase subunit alpha</shortName>
    </alternativeName>
</protein>
<keyword evidence="4 8" id="KW-0808">Transferase</keyword>
<evidence type="ECO:0000313" key="10">
    <source>
        <dbReference type="EMBL" id="AIT94060.1"/>
    </source>
</evidence>
<evidence type="ECO:0000259" key="9">
    <source>
        <dbReference type="SMART" id="SM00662"/>
    </source>
</evidence>
<dbReference type="InterPro" id="IPR011263">
    <property type="entry name" value="DNA-dir_RNA_pol_RpoA/D/Rpb3"/>
</dbReference>
<dbReference type="RefSeq" id="YP_009105433.1">
    <property type="nucleotide sequence ID" value="NC_025532.1"/>
</dbReference>
<keyword evidence="3 8" id="KW-0240">DNA-directed RNA polymerase</keyword>
<comment type="similarity">
    <text evidence="2 8">Belongs to the RNA polymerase alpha chain family.</text>
</comment>
<keyword evidence="10" id="KW-0934">Plastid</keyword>
<comment type="domain">
    <text evidence="8">The N-terminal domain is essential for RNAP assembly and basal transcription, whereas the C-terminal domain is involved in interaction with transcriptional regulators and with upstream promoter elements.</text>
</comment>
<dbReference type="SMART" id="SM00662">
    <property type="entry name" value="RPOLD"/>
    <property type="match status" value="1"/>
</dbReference>
<dbReference type="EC" id="2.7.7.6" evidence="8"/>
<comment type="function">
    <text evidence="1 8">DNA-dependent RNA polymerase catalyzes the transcription of DNA into RNA using the four ribonucleoside triphosphates as substrates.</text>
</comment>
<dbReference type="GO" id="GO:0003677">
    <property type="term" value="F:DNA binding"/>
    <property type="evidence" value="ECO:0007669"/>
    <property type="project" value="UniProtKB-UniRule"/>
</dbReference>
<feature type="region of interest" description="Alpha C-terminal domain (alpha-CTD)" evidence="8">
    <location>
        <begin position="330"/>
        <end position="399"/>
    </location>
</feature>
<accession>A0A097KLL9</accession>
<dbReference type="InterPro" id="IPR011260">
    <property type="entry name" value="RNAP_asu_C"/>
</dbReference>
<reference evidence="10" key="1">
    <citation type="journal article" date="2014" name="BMC Evol. Biol.">
        <title>Chloroplast phylogenomic analysis resolves deep-level relationships within the green algal class Trebouxiophyceae.</title>
        <authorList>
            <person name="Lemieux C."/>
            <person name="Otis C."/>
            <person name="Turmel M."/>
        </authorList>
    </citation>
    <scope>NUCLEOTIDE SEQUENCE</scope>
</reference>
<dbReference type="CDD" id="cd06928">
    <property type="entry name" value="RNAP_alpha_NTD"/>
    <property type="match status" value="1"/>
</dbReference>
<evidence type="ECO:0000256" key="1">
    <source>
        <dbReference type="ARBA" id="ARBA00004026"/>
    </source>
</evidence>
<dbReference type="Pfam" id="PF01000">
    <property type="entry name" value="RNA_pol_A_bac"/>
    <property type="match status" value="1"/>
</dbReference>
<sequence length="399" mass="45729">MEHVLLSCIESRVENNRSFYGRFQLGPFALGQGLTVANALRRSLLSELYGLAITAVEIEGVQHEYSTLPGVRESVLDILLNLKQIVFTGEFQITEPQIGYLYFQGPGIVRANNMKLPISIKCVDPEQYIATLSYDGVLRMKFVIWQGKHYSTQKNNVSFDSSLRLMAGNAISQTETKEKNEKDINKQSSSIILANSDTQTNLKFNKHQSSQLNHITNSEFRKSKNVLVLDGSFFPVNKVNFSLEIDDELQQPKDRVILEIWTNGSIHPRQAIHDSAKALIRLFYPFQEKRYLKNKFLNSRKVFQKKIIENKTNLKFLTKKHKISVEKKKASLDIGNLDLSLRPYTCLKQSKIETVGDLLQYSREELLSIKNFGKRSLQEVEINLDQMGLRLRSQKPNEP</sequence>